<keyword evidence="1 4" id="KW-0479">Metal-binding</keyword>
<accession>A0A7R9MMB4</accession>
<organism evidence="6">
    <name type="scientific">Oppiella nova</name>
    <dbReference type="NCBI Taxonomy" id="334625"/>
    <lineage>
        <taxon>Eukaryota</taxon>
        <taxon>Metazoa</taxon>
        <taxon>Ecdysozoa</taxon>
        <taxon>Arthropoda</taxon>
        <taxon>Chelicerata</taxon>
        <taxon>Arachnida</taxon>
        <taxon>Acari</taxon>
        <taxon>Acariformes</taxon>
        <taxon>Sarcoptiformes</taxon>
        <taxon>Oribatida</taxon>
        <taxon>Brachypylina</taxon>
        <taxon>Oppioidea</taxon>
        <taxon>Oppiidae</taxon>
        <taxon>Oppiella</taxon>
    </lineage>
</organism>
<evidence type="ECO:0000256" key="3">
    <source>
        <dbReference type="ARBA" id="ARBA00022842"/>
    </source>
</evidence>
<evidence type="ECO:0000256" key="1">
    <source>
        <dbReference type="ARBA" id="ARBA00022723"/>
    </source>
</evidence>
<dbReference type="GO" id="GO:0003677">
    <property type="term" value="F:DNA binding"/>
    <property type="evidence" value="ECO:0007669"/>
    <property type="project" value="InterPro"/>
</dbReference>
<feature type="binding site" evidence="4">
    <location>
        <position position="60"/>
    </location>
    <ligand>
        <name>Mg(2+)</name>
        <dbReference type="ChEBI" id="CHEBI:18420"/>
        <label>1</label>
    </ligand>
</feature>
<dbReference type="EMBL" id="OC940769">
    <property type="protein sequence ID" value="CAD7662013.1"/>
    <property type="molecule type" value="Genomic_DNA"/>
</dbReference>
<keyword evidence="3 4" id="KW-0460">Magnesium</keyword>
<feature type="non-terminal residue" evidence="6">
    <location>
        <position position="69"/>
    </location>
</feature>
<dbReference type="InterPro" id="IPR036691">
    <property type="entry name" value="Endo/exonu/phosph_ase_sf"/>
</dbReference>
<dbReference type="OrthoDB" id="498125at2759"/>
<dbReference type="PANTHER" id="PTHR22748:SF6">
    <property type="entry name" value="DNA-(APURINIC OR APYRIMIDINIC SITE) ENDONUCLEASE"/>
    <property type="match status" value="1"/>
</dbReference>
<dbReference type="AlphaFoldDB" id="A0A7R9MMB4"/>
<feature type="site" description="Important for catalytic activity" evidence="5">
    <location>
        <position position="34"/>
    </location>
</feature>
<protein>
    <recommendedName>
        <fullName evidence="8">DNA-(apurinic or apyrimidinic site) endonuclease</fullName>
    </recommendedName>
</protein>
<evidence type="ECO:0000256" key="4">
    <source>
        <dbReference type="PIRSR" id="PIRSR604808-2"/>
    </source>
</evidence>
<keyword evidence="7" id="KW-1185">Reference proteome</keyword>
<evidence type="ECO:0008006" key="8">
    <source>
        <dbReference type="Google" id="ProtNLM"/>
    </source>
</evidence>
<feature type="site" description="Interaction with DNA substrate" evidence="5">
    <location>
        <position position="60"/>
    </location>
</feature>
<dbReference type="InterPro" id="IPR020848">
    <property type="entry name" value="AP_endonuclease_F1_CS"/>
</dbReference>
<dbReference type="GO" id="GO:0003906">
    <property type="term" value="F:DNA-(apurinic or apyrimidinic site) endonuclease activity"/>
    <property type="evidence" value="ECO:0007669"/>
    <property type="project" value="TreeGrafter"/>
</dbReference>
<sequence length="69" mass="8263">VDSFRHFYPNDKKCYTYWSYMRNARDKDIGWRLDYFVVSNQLVANICDNQIRKQVLGSDHCPIVLYLAV</sequence>
<dbReference type="EMBL" id="CAJPVJ010025944">
    <property type="protein sequence ID" value="CAG2179149.1"/>
    <property type="molecule type" value="Genomic_DNA"/>
</dbReference>
<evidence type="ECO:0000313" key="6">
    <source>
        <dbReference type="EMBL" id="CAD7662013.1"/>
    </source>
</evidence>
<feature type="binding site" evidence="4">
    <location>
        <position position="59"/>
    </location>
    <ligand>
        <name>Mg(2+)</name>
        <dbReference type="ChEBI" id="CHEBI:18420"/>
        <label>1</label>
    </ligand>
</feature>
<dbReference type="Gene3D" id="3.60.10.10">
    <property type="entry name" value="Endonuclease/exonuclease/phosphatase"/>
    <property type="match status" value="1"/>
</dbReference>
<dbReference type="InterPro" id="IPR004808">
    <property type="entry name" value="AP_endonuc_1"/>
</dbReference>
<dbReference type="GO" id="GO:0008081">
    <property type="term" value="F:phosphoric diester hydrolase activity"/>
    <property type="evidence" value="ECO:0007669"/>
    <property type="project" value="TreeGrafter"/>
</dbReference>
<dbReference type="GO" id="GO:0008311">
    <property type="term" value="F:double-stranded DNA 3'-5' DNA exonuclease activity"/>
    <property type="evidence" value="ECO:0007669"/>
    <property type="project" value="TreeGrafter"/>
</dbReference>
<keyword evidence="2" id="KW-0378">Hydrolase</keyword>
<evidence type="ECO:0000256" key="2">
    <source>
        <dbReference type="ARBA" id="ARBA00022801"/>
    </source>
</evidence>
<dbReference type="PANTHER" id="PTHR22748">
    <property type="entry name" value="AP ENDONUCLEASE"/>
    <property type="match status" value="1"/>
</dbReference>
<reference evidence="6" key="1">
    <citation type="submission" date="2020-11" db="EMBL/GenBank/DDBJ databases">
        <authorList>
            <person name="Tran Van P."/>
        </authorList>
    </citation>
    <scope>NUCLEOTIDE SEQUENCE</scope>
</reference>
<dbReference type="GO" id="GO:0006284">
    <property type="term" value="P:base-excision repair"/>
    <property type="evidence" value="ECO:0007669"/>
    <property type="project" value="TreeGrafter"/>
</dbReference>
<dbReference type="PROSITE" id="PS00727">
    <property type="entry name" value="AP_NUCLEASE_F1_2"/>
    <property type="match status" value="1"/>
</dbReference>
<evidence type="ECO:0000313" key="7">
    <source>
        <dbReference type="Proteomes" id="UP000728032"/>
    </source>
</evidence>
<comment type="cofactor">
    <cofactor evidence="4">
        <name>Mg(2+)</name>
        <dbReference type="ChEBI" id="CHEBI:18420"/>
    </cofactor>
    <cofactor evidence="4">
        <name>Mn(2+)</name>
        <dbReference type="ChEBI" id="CHEBI:29035"/>
    </cofactor>
    <text evidence="4">Probably binds two magnesium or manganese ions per subunit.</text>
</comment>
<dbReference type="Proteomes" id="UP000728032">
    <property type="component" value="Unassembled WGS sequence"/>
</dbReference>
<keyword evidence="4" id="KW-0464">Manganese</keyword>
<evidence type="ECO:0000256" key="5">
    <source>
        <dbReference type="PIRSR" id="PIRSR604808-3"/>
    </source>
</evidence>
<dbReference type="GO" id="GO:0005634">
    <property type="term" value="C:nucleus"/>
    <property type="evidence" value="ECO:0007669"/>
    <property type="project" value="TreeGrafter"/>
</dbReference>
<dbReference type="GO" id="GO:0046872">
    <property type="term" value="F:metal ion binding"/>
    <property type="evidence" value="ECO:0007669"/>
    <property type="project" value="UniProtKB-KW"/>
</dbReference>
<gene>
    <name evidence="6" type="ORF">ONB1V03_LOCUS18573</name>
</gene>
<name>A0A7R9MMB4_9ACAR</name>
<proteinExistence type="predicted"/>
<dbReference type="SUPFAM" id="SSF56219">
    <property type="entry name" value="DNase I-like"/>
    <property type="match status" value="1"/>
</dbReference>